<accession>A0ABN0XPZ3</accession>
<dbReference type="RefSeq" id="WP_343847043.1">
    <property type="nucleotide sequence ID" value="NZ_BAAAEI010000023.1"/>
</dbReference>
<gene>
    <name evidence="1" type="ORF">GCM10009092_37710</name>
</gene>
<dbReference type="Pfam" id="PF14907">
    <property type="entry name" value="NTP_transf_5"/>
    <property type="match status" value="1"/>
</dbReference>
<dbReference type="InterPro" id="IPR039498">
    <property type="entry name" value="NTP_transf_5"/>
</dbReference>
<comment type="caution">
    <text evidence="1">The sequence shown here is derived from an EMBL/GenBank/DDBJ whole genome shotgun (WGS) entry which is preliminary data.</text>
</comment>
<dbReference type="Proteomes" id="UP001501757">
    <property type="component" value="Unassembled WGS sequence"/>
</dbReference>
<reference evidence="1 2" key="1">
    <citation type="journal article" date="2019" name="Int. J. Syst. Evol. Microbiol.">
        <title>The Global Catalogue of Microorganisms (GCM) 10K type strain sequencing project: providing services to taxonomists for standard genome sequencing and annotation.</title>
        <authorList>
            <consortium name="The Broad Institute Genomics Platform"/>
            <consortium name="The Broad Institute Genome Sequencing Center for Infectious Disease"/>
            <person name="Wu L."/>
            <person name="Ma J."/>
        </authorList>
    </citation>
    <scope>NUCLEOTIDE SEQUENCE [LARGE SCALE GENOMIC DNA]</scope>
    <source>
        <strain evidence="1 2">JCM 13378</strain>
    </source>
</reference>
<evidence type="ECO:0000313" key="2">
    <source>
        <dbReference type="Proteomes" id="UP001501757"/>
    </source>
</evidence>
<keyword evidence="2" id="KW-1185">Reference proteome</keyword>
<dbReference type="EMBL" id="BAAAEI010000023">
    <property type="protein sequence ID" value="GAA0369886.1"/>
    <property type="molecule type" value="Genomic_DNA"/>
</dbReference>
<protein>
    <submittedName>
        <fullName evidence="1">Nucleotidyltransferase family protein</fullName>
    </submittedName>
</protein>
<name>A0ABN0XPZ3_9ALTE</name>
<sequence length="369" mass="42558">MPKPSLLSQCICQPPMVQQFCLTDWDILIQQAYSAGVLARLQWLFERDALEEHIPEGCRWHFQSASRFAQMHKKNVLREVSLIREALHMTGIQPVFLKGAAYLVCDDDCHQGRVFSDVDIFVPKASLPKVEQVLGWHGWEFAEKDDYDEKYYRQWMHEIPPLIHIERGTALDVHHNLLPLIGRIKLNAGLLHKNVQTANNGFNTLAAQDRILHSAAHLLLNGEFEHGFRDISDIYLLIVQHSQLSSTFLPSLVERAQQLGLERILLYCLDVLEAIFSLEVSNPLYTQLTSGKSAPSPFVRGLLRFMHYRALQPHHPSCRLVGQRVALFGLFLRSHWMKMPVTILVMHLIRKMWVKPLLDWYKNRHQAGA</sequence>
<evidence type="ECO:0000313" key="1">
    <source>
        <dbReference type="EMBL" id="GAA0369886.1"/>
    </source>
</evidence>
<proteinExistence type="predicted"/>
<organism evidence="1 2">
    <name type="scientific">Bowmanella denitrificans</name>
    <dbReference type="NCBI Taxonomy" id="366582"/>
    <lineage>
        <taxon>Bacteria</taxon>
        <taxon>Pseudomonadati</taxon>
        <taxon>Pseudomonadota</taxon>
        <taxon>Gammaproteobacteria</taxon>
        <taxon>Alteromonadales</taxon>
        <taxon>Alteromonadaceae</taxon>
        <taxon>Bowmanella</taxon>
    </lineage>
</organism>